<name>A0ABM7KKI7_9MYCO</name>
<feature type="domain" description="Luciferase-like" evidence="1">
    <location>
        <begin position="18"/>
        <end position="287"/>
    </location>
</feature>
<dbReference type="NCBIfam" id="TIGR03564">
    <property type="entry name" value="F420_MSMEG_4879"/>
    <property type="match status" value="1"/>
</dbReference>
<accession>A0ABM7KKI7</accession>
<dbReference type="CDD" id="cd01097">
    <property type="entry name" value="Tetrahydromethanopterin_reductase"/>
    <property type="match status" value="1"/>
</dbReference>
<evidence type="ECO:0000313" key="3">
    <source>
        <dbReference type="Proteomes" id="UP000467379"/>
    </source>
</evidence>
<dbReference type="Proteomes" id="UP000467379">
    <property type="component" value="Chromosome"/>
</dbReference>
<dbReference type="InterPro" id="IPR019910">
    <property type="entry name" value="Lucif-like_OxRdtase_MSMEG_4879"/>
</dbReference>
<dbReference type="EMBL" id="AP022606">
    <property type="protein sequence ID" value="BBZ11344.1"/>
    <property type="molecule type" value="Genomic_DNA"/>
</dbReference>
<protein>
    <submittedName>
        <fullName evidence="2">LLM class F420-dependent oxidoreductase</fullName>
    </submittedName>
</protein>
<evidence type="ECO:0000259" key="1">
    <source>
        <dbReference type="Pfam" id="PF00296"/>
    </source>
</evidence>
<dbReference type="PANTHER" id="PTHR43244:SF2">
    <property type="entry name" value="CONSERVED HYPOTHETICAL ALANINE AND PROLINE-RICH PROTEIN"/>
    <property type="match status" value="1"/>
</dbReference>
<dbReference type="Pfam" id="PF00296">
    <property type="entry name" value="Bac_luciferase"/>
    <property type="match status" value="1"/>
</dbReference>
<dbReference type="Gene3D" id="3.20.20.30">
    <property type="entry name" value="Luciferase-like domain"/>
    <property type="match status" value="1"/>
</dbReference>
<dbReference type="SUPFAM" id="SSF51679">
    <property type="entry name" value="Bacterial luciferase-like"/>
    <property type="match status" value="1"/>
</dbReference>
<keyword evidence="3" id="KW-1185">Reference proteome</keyword>
<dbReference type="InterPro" id="IPR036661">
    <property type="entry name" value="Luciferase-like_sf"/>
</dbReference>
<evidence type="ECO:0000313" key="2">
    <source>
        <dbReference type="EMBL" id="BBZ11344.1"/>
    </source>
</evidence>
<dbReference type="PANTHER" id="PTHR43244">
    <property type="match status" value="1"/>
</dbReference>
<reference evidence="2 3" key="1">
    <citation type="journal article" date="2019" name="Emerg. Microbes Infect.">
        <title>Comprehensive subspecies identification of 175 nontuberculous mycobacteria species based on 7547 genomic profiles.</title>
        <authorList>
            <person name="Matsumoto Y."/>
            <person name="Kinjo T."/>
            <person name="Motooka D."/>
            <person name="Nabeya D."/>
            <person name="Jung N."/>
            <person name="Uechi K."/>
            <person name="Horii T."/>
            <person name="Iida T."/>
            <person name="Fujita J."/>
            <person name="Nakamura S."/>
        </authorList>
    </citation>
    <scope>NUCLEOTIDE SEQUENCE [LARGE SCALE GENOMIC DNA]</scope>
    <source>
        <strain evidence="2 3">JCM 12687</strain>
    </source>
</reference>
<sequence>MRALMALMPTGIILFARPDAPNLVDDVIAQAKQAHQLGVAQVWLAQQQNYDAIALAALVGAAVPGLGVGTSVVPINPRHPLIVASLAQTAQAAAHGNFSLGLGLGAREIERQTFGAPWPNTVTRLREHLTILRSVFDTAGVDFHGSELSASPRWPVQVAGGTPIPVYVAAMGPKALQVTGELADGTLPYLAGPRTLEEFIVPTITQAAAEAGRPAPRVIAAVPTLLSEDLEGARTIAAQQLSFYETIPSYRNVIAREGIASVVDLAAIGTEGAIAHQLRRYRDAGATDIVISPLDRSDSVDRDALWRLAAAL</sequence>
<dbReference type="InterPro" id="IPR011251">
    <property type="entry name" value="Luciferase-like_dom"/>
</dbReference>
<organism evidence="2 3">
    <name type="scientific">Mycobacterium branderi</name>
    <dbReference type="NCBI Taxonomy" id="43348"/>
    <lineage>
        <taxon>Bacteria</taxon>
        <taxon>Bacillati</taxon>
        <taxon>Actinomycetota</taxon>
        <taxon>Actinomycetes</taxon>
        <taxon>Mycobacteriales</taxon>
        <taxon>Mycobacteriaceae</taxon>
        <taxon>Mycobacterium</taxon>
    </lineage>
</organism>
<dbReference type="InterPro" id="IPR050564">
    <property type="entry name" value="F420-G6PD/mer"/>
</dbReference>
<proteinExistence type="predicted"/>
<gene>
    <name evidence="2" type="ORF">MBRA_15390</name>
</gene>